<proteinExistence type="predicted"/>
<gene>
    <name evidence="2" type="ORF">PV04_00755</name>
</gene>
<dbReference type="EMBL" id="KN846956">
    <property type="protein sequence ID" value="KIW72573.1"/>
    <property type="molecule type" value="Genomic_DNA"/>
</dbReference>
<feature type="compositionally biased region" description="Polar residues" evidence="1">
    <location>
        <begin position="416"/>
        <end position="430"/>
    </location>
</feature>
<sequence>MCVTEVWSYRECGCFYNQSVLCRFSQNQPSPFFAPNIQHPLRRWLQETGVNTQMAFEQSGVRARPTKPPDCANHRTVQKSFLNQICDDCLLTELEARTDPSCNGDNAYETSVTTPETGEGLIWDSEVKIEIEGQNMVSPRRAVVQNTPQPVIEPRDDDKEIFESQVEITVEYEDHSVFEEELSSPSCTATQRNCCSWIASVGASAPRACHAGVYESGPASYQNKRHRRDLQNKLSELDDADDEFEYAAPFSGNPPQTNRGRPLTRSNLHKVESCDPDASAPVDSVSERAAGRNRSRFPGLRSLSTTFLSSTRVEQGRTDENSRIYITSNSSSPESRSKNPFRAIRNRKSSPLIREPSSFGFPASENLPINQGSDRILNSEAQKSRPVLPRKSTLRGFRLFQARDLKGIQAVCPPSEGTSRSLVQSSTSMGEDSDSDGEITTFSETQKSDSHSETVFETNSRVTSLQSEAMPPKSVDGEASDWRVISSIPKSSTMNTLRAVINDLSLGLAVQDSFPSQGSISPQCRIADVAELGQMDTPELLMHQEQLHDHQHVEHSTVCPSRLTSSDQPCRSISTQTRRHINSDQHQL</sequence>
<feature type="compositionally biased region" description="Polar residues" evidence="1">
    <location>
        <begin position="455"/>
        <end position="467"/>
    </location>
</feature>
<name>A0A0D2FVU2_9EURO</name>
<evidence type="ECO:0000256" key="1">
    <source>
        <dbReference type="SAM" id="MobiDB-lite"/>
    </source>
</evidence>
<feature type="region of interest" description="Disordered" evidence="1">
    <location>
        <begin position="547"/>
        <end position="588"/>
    </location>
</feature>
<feature type="region of interest" description="Disordered" evidence="1">
    <location>
        <begin position="410"/>
        <end position="479"/>
    </location>
</feature>
<feature type="compositionally biased region" description="Polar residues" evidence="1">
    <location>
        <begin position="558"/>
        <end position="576"/>
    </location>
</feature>
<evidence type="ECO:0000313" key="2">
    <source>
        <dbReference type="EMBL" id="KIW72573.1"/>
    </source>
</evidence>
<feature type="region of interest" description="Disordered" evidence="1">
    <location>
        <begin position="271"/>
        <end position="389"/>
    </location>
</feature>
<protein>
    <submittedName>
        <fullName evidence="2">Uncharacterized protein</fullName>
    </submittedName>
</protein>
<evidence type="ECO:0000313" key="3">
    <source>
        <dbReference type="Proteomes" id="UP000054266"/>
    </source>
</evidence>
<accession>A0A0D2FVU2</accession>
<reference evidence="2 3" key="1">
    <citation type="submission" date="2015-01" db="EMBL/GenBank/DDBJ databases">
        <title>The Genome Sequence of Capronia semiimmersa CBS27337.</title>
        <authorList>
            <consortium name="The Broad Institute Genomics Platform"/>
            <person name="Cuomo C."/>
            <person name="de Hoog S."/>
            <person name="Gorbushina A."/>
            <person name="Stielow B."/>
            <person name="Teixiera M."/>
            <person name="Abouelleil A."/>
            <person name="Chapman S.B."/>
            <person name="Priest M."/>
            <person name="Young S.K."/>
            <person name="Wortman J."/>
            <person name="Nusbaum C."/>
            <person name="Birren B."/>
        </authorList>
    </citation>
    <scope>NUCLEOTIDE SEQUENCE [LARGE SCALE GENOMIC DNA]</scope>
    <source>
        <strain evidence="2 3">CBS 27337</strain>
    </source>
</reference>
<feature type="compositionally biased region" description="Low complexity" evidence="1">
    <location>
        <begin position="300"/>
        <end position="312"/>
    </location>
</feature>
<keyword evidence="3" id="KW-1185">Reference proteome</keyword>
<dbReference type="HOGENOM" id="CLU_022328_0_0_1"/>
<organism evidence="2 3">
    <name type="scientific">Phialophora macrospora</name>
    <dbReference type="NCBI Taxonomy" id="1851006"/>
    <lineage>
        <taxon>Eukaryota</taxon>
        <taxon>Fungi</taxon>
        <taxon>Dikarya</taxon>
        <taxon>Ascomycota</taxon>
        <taxon>Pezizomycotina</taxon>
        <taxon>Eurotiomycetes</taxon>
        <taxon>Chaetothyriomycetidae</taxon>
        <taxon>Chaetothyriales</taxon>
        <taxon>Herpotrichiellaceae</taxon>
        <taxon>Phialophora</taxon>
    </lineage>
</organism>
<dbReference type="AlphaFoldDB" id="A0A0D2FVU2"/>
<dbReference type="Proteomes" id="UP000054266">
    <property type="component" value="Unassembled WGS sequence"/>
</dbReference>